<evidence type="ECO:0008006" key="4">
    <source>
        <dbReference type="Google" id="ProtNLM"/>
    </source>
</evidence>
<dbReference type="FunFam" id="2.20.110.10:FF:000002">
    <property type="entry name" value="Phosphatidylinositol 4-phosphate 5-kinase 8"/>
    <property type="match status" value="1"/>
</dbReference>
<keyword evidence="1" id="KW-0677">Repeat</keyword>
<organism evidence="3">
    <name type="scientific">Hemiselmis andersenii</name>
    <name type="common">Cryptophyte alga</name>
    <dbReference type="NCBI Taxonomy" id="464988"/>
    <lineage>
        <taxon>Eukaryota</taxon>
        <taxon>Cryptophyceae</taxon>
        <taxon>Cryptomonadales</taxon>
        <taxon>Hemiselmidaceae</taxon>
        <taxon>Hemiselmis</taxon>
    </lineage>
</organism>
<dbReference type="SUPFAM" id="SSF82185">
    <property type="entry name" value="Histone H3 K4-specific methyltransferase SET7/9 N-terminal domain"/>
    <property type="match status" value="1"/>
</dbReference>
<evidence type="ECO:0000256" key="1">
    <source>
        <dbReference type="ARBA" id="ARBA00022737"/>
    </source>
</evidence>
<feature type="region of interest" description="Disordered" evidence="2">
    <location>
        <begin position="1"/>
        <end position="99"/>
    </location>
</feature>
<proteinExistence type="predicted"/>
<dbReference type="Gene3D" id="2.20.110.10">
    <property type="entry name" value="Histone H3 K4-specific methyltransferase SET7/9 N-terminal domain"/>
    <property type="match status" value="3"/>
</dbReference>
<dbReference type="InterPro" id="IPR003409">
    <property type="entry name" value="MORN"/>
</dbReference>
<feature type="compositionally biased region" description="Polar residues" evidence="2">
    <location>
        <begin position="1"/>
        <end position="12"/>
    </location>
</feature>
<feature type="compositionally biased region" description="Basic and acidic residues" evidence="2">
    <location>
        <begin position="34"/>
        <end position="43"/>
    </location>
</feature>
<evidence type="ECO:0000313" key="3">
    <source>
        <dbReference type="EMBL" id="CAD8741814.1"/>
    </source>
</evidence>
<dbReference type="AlphaFoldDB" id="A0A6U4ZSS2"/>
<dbReference type="EMBL" id="HBFK01013785">
    <property type="protein sequence ID" value="CAD8741814.1"/>
    <property type="molecule type" value="Transcribed_RNA"/>
</dbReference>
<sequence length="231" mass="24787">MGCVQSSTNGVSRSEPVALELPPPKEINVVMSKGDAKAGDKLKSGRASDVQDTSGAHGSPVCPGGSNGISRMESGASSRRAIPQAERRPSCPTAGSAGTMEVGYIGQKNKDMQMHGKGTMWFEDGATYDGQWVNGKMSGKGMMTYEDGATYEGQWEDDVMHGKGTYTFPSKAVYVGDYRNGERNGWGKFDHGTGDYYEGEFKDGLMHGQGKYTYSNGEVEDGQWQAGEFLG</sequence>
<dbReference type="Pfam" id="PF02493">
    <property type="entry name" value="MORN"/>
    <property type="match status" value="5"/>
</dbReference>
<reference evidence="3" key="1">
    <citation type="submission" date="2021-01" db="EMBL/GenBank/DDBJ databases">
        <authorList>
            <person name="Corre E."/>
            <person name="Pelletier E."/>
            <person name="Niang G."/>
            <person name="Scheremetjew M."/>
            <person name="Finn R."/>
            <person name="Kale V."/>
            <person name="Holt S."/>
            <person name="Cochrane G."/>
            <person name="Meng A."/>
            <person name="Brown T."/>
            <person name="Cohen L."/>
        </authorList>
    </citation>
    <scope>NUCLEOTIDE SEQUENCE</scope>
    <source>
        <strain evidence="3">CCMP441</strain>
    </source>
</reference>
<evidence type="ECO:0000256" key="2">
    <source>
        <dbReference type="SAM" id="MobiDB-lite"/>
    </source>
</evidence>
<protein>
    <recommendedName>
        <fullName evidence="4">MORN repeat-containing protein 5</fullName>
    </recommendedName>
</protein>
<dbReference type="PANTHER" id="PTHR43215:SF14">
    <property type="entry name" value="RADIAL SPOKE HEAD 1 HOMOLOG"/>
    <property type="match status" value="1"/>
</dbReference>
<gene>
    <name evidence="3" type="ORF">HAND1043_LOCUS8307</name>
</gene>
<accession>A0A6U4ZSS2</accession>
<dbReference type="PANTHER" id="PTHR43215">
    <property type="entry name" value="RADIAL SPOKE HEAD 1 HOMOLOG"/>
    <property type="match status" value="1"/>
</dbReference>
<dbReference type="SMART" id="SM00698">
    <property type="entry name" value="MORN"/>
    <property type="match status" value="5"/>
</dbReference>
<dbReference type="GO" id="GO:0005829">
    <property type="term" value="C:cytosol"/>
    <property type="evidence" value="ECO:0007669"/>
    <property type="project" value="TreeGrafter"/>
</dbReference>
<name>A0A6U4ZSS2_HEMAN</name>